<accession>A0A645ISJ1</accession>
<protein>
    <recommendedName>
        <fullName evidence="2">Tetratricopeptide repeat protein</fullName>
    </recommendedName>
</protein>
<name>A0A645ISJ1_9ZZZZ</name>
<dbReference type="SUPFAM" id="SSF48452">
    <property type="entry name" value="TPR-like"/>
    <property type="match status" value="1"/>
</dbReference>
<gene>
    <name evidence="1" type="ORF">SDC9_198997</name>
</gene>
<dbReference type="Gene3D" id="1.25.40.10">
    <property type="entry name" value="Tetratricopeptide repeat domain"/>
    <property type="match status" value="1"/>
</dbReference>
<evidence type="ECO:0008006" key="2">
    <source>
        <dbReference type="Google" id="ProtNLM"/>
    </source>
</evidence>
<dbReference type="AlphaFoldDB" id="A0A645ISJ1"/>
<dbReference type="PROSITE" id="PS51257">
    <property type="entry name" value="PROKAR_LIPOPROTEIN"/>
    <property type="match status" value="1"/>
</dbReference>
<dbReference type="InterPro" id="IPR011990">
    <property type="entry name" value="TPR-like_helical_dom_sf"/>
</dbReference>
<sequence length="165" mass="19019">MSKGVKIPVGLLLPTTCIVVAACLYNRYPVYKAYKDWKQAKVMYAMDLYADIKGTYEGLYPYLNDNAEFLFEYGRTLSKTGDYIVSNKILRQGMGKSCDPMFYNISGQNYQSLQNYTLAEQQFKKAACVVPHRIYPYYLLTKLYIEMGEEQKAMEMASIVLQKEP</sequence>
<proteinExistence type="predicted"/>
<dbReference type="EMBL" id="VSSQ01116373">
    <property type="protein sequence ID" value="MPN51354.1"/>
    <property type="molecule type" value="Genomic_DNA"/>
</dbReference>
<evidence type="ECO:0000313" key="1">
    <source>
        <dbReference type="EMBL" id="MPN51354.1"/>
    </source>
</evidence>
<reference evidence="1" key="1">
    <citation type="submission" date="2019-08" db="EMBL/GenBank/DDBJ databases">
        <authorList>
            <person name="Kucharzyk K."/>
            <person name="Murdoch R.W."/>
            <person name="Higgins S."/>
            <person name="Loffler F."/>
        </authorList>
    </citation>
    <scope>NUCLEOTIDE SEQUENCE</scope>
</reference>
<comment type="caution">
    <text evidence="1">The sequence shown here is derived from an EMBL/GenBank/DDBJ whole genome shotgun (WGS) entry which is preliminary data.</text>
</comment>
<organism evidence="1">
    <name type="scientific">bioreactor metagenome</name>
    <dbReference type="NCBI Taxonomy" id="1076179"/>
    <lineage>
        <taxon>unclassified sequences</taxon>
        <taxon>metagenomes</taxon>
        <taxon>ecological metagenomes</taxon>
    </lineage>
</organism>